<sequence length="327" mass="38890">MGKIRVKHYLINEKYEDPGIVIEVDTLGEYILFDVGNIRRLDRHLIKKINKVFITHTHMDHFVGFDTLLRNKIGKEETVEIFGISPLADNVYCKLQGYTWNLVEYEPRLVFKLKQYNEGLFETFQYDIKRKFAKDFVSEEKVNTDTIYENDFYRVRFAVLDHKIPVMGYSFEYKDRLLLKKGKIDELPLKGRDIGEFKRFLQNEENKGKTYKIGDKEYSWDYLRSEYAYIQRGIKISYITDVVFSEENVKKIVNLVRSSDVLYCEAVFLSKDKEQASKVYHLTTDQTAYIAREAGVKKLVVFHFSRRYGNNKEKILKEIREFFPEVE</sequence>
<dbReference type="PANTHER" id="PTHR46018:SF2">
    <property type="entry name" value="ZINC PHOSPHODIESTERASE ELAC PROTEIN 1"/>
    <property type="match status" value="1"/>
</dbReference>
<dbReference type="Gene3D" id="3.60.15.10">
    <property type="entry name" value="Ribonuclease Z/Hydroxyacylglutathione hydrolase-like"/>
    <property type="match status" value="1"/>
</dbReference>
<proteinExistence type="predicted"/>
<dbReference type="SUPFAM" id="SSF56281">
    <property type="entry name" value="Metallo-hydrolase/oxidoreductase"/>
    <property type="match status" value="1"/>
</dbReference>
<dbReference type="RefSeq" id="WP_096999949.1">
    <property type="nucleotide sequence ID" value="NZ_OBEI01000002.1"/>
</dbReference>
<protein>
    <submittedName>
        <fullName evidence="1">Ribonuclease Z</fullName>
    </submittedName>
</protein>
<dbReference type="PANTHER" id="PTHR46018">
    <property type="entry name" value="ZINC PHOSPHODIESTERASE ELAC PROTEIN 1"/>
    <property type="match status" value="1"/>
</dbReference>
<dbReference type="Proteomes" id="UP000219036">
    <property type="component" value="Unassembled WGS sequence"/>
</dbReference>
<dbReference type="OrthoDB" id="9800940at2"/>
<dbReference type="InterPro" id="IPR036866">
    <property type="entry name" value="RibonucZ/Hydroxyglut_hydro"/>
</dbReference>
<keyword evidence="2" id="KW-1185">Reference proteome</keyword>
<dbReference type="GO" id="GO:0042781">
    <property type="term" value="F:3'-tRNA processing endoribonuclease activity"/>
    <property type="evidence" value="ECO:0007669"/>
    <property type="project" value="TreeGrafter"/>
</dbReference>
<dbReference type="AlphaFoldDB" id="A0A285NGD7"/>
<organism evidence="1 2">
    <name type="scientific">Persephonella hydrogeniphila</name>
    <dbReference type="NCBI Taxonomy" id="198703"/>
    <lineage>
        <taxon>Bacteria</taxon>
        <taxon>Pseudomonadati</taxon>
        <taxon>Aquificota</taxon>
        <taxon>Aquificia</taxon>
        <taxon>Aquificales</taxon>
        <taxon>Hydrogenothermaceae</taxon>
        <taxon>Persephonella</taxon>
    </lineage>
</organism>
<evidence type="ECO:0000313" key="2">
    <source>
        <dbReference type="Proteomes" id="UP000219036"/>
    </source>
</evidence>
<name>A0A285NGD7_9AQUI</name>
<gene>
    <name evidence="1" type="ORF">SAMN06265182_0771</name>
</gene>
<evidence type="ECO:0000313" key="1">
    <source>
        <dbReference type="EMBL" id="SNZ06711.1"/>
    </source>
</evidence>
<accession>A0A285NGD7</accession>
<dbReference type="EMBL" id="OBEI01000002">
    <property type="protein sequence ID" value="SNZ06711.1"/>
    <property type="molecule type" value="Genomic_DNA"/>
</dbReference>
<reference evidence="2" key="1">
    <citation type="submission" date="2017-09" db="EMBL/GenBank/DDBJ databases">
        <authorList>
            <person name="Varghese N."/>
            <person name="Submissions S."/>
        </authorList>
    </citation>
    <scope>NUCLEOTIDE SEQUENCE [LARGE SCALE GENOMIC DNA]</scope>
    <source>
        <strain evidence="2">DSM 15103</strain>
    </source>
</reference>